<evidence type="ECO:0000256" key="2">
    <source>
        <dbReference type="ARBA" id="ARBA00022630"/>
    </source>
</evidence>
<dbReference type="PRINTS" id="PR00411">
    <property type="entry name" value="PNDRDTASEI"/>
</dbReference>
<gene>
    <name evidence="6" type="ORF">RM533_02110</name>
</gene>
<evidence type="ECO:0000313" key="6">
    <source>
        <dbReference type="EMBL" id="MDT0574974.1"/>
    </source>
</evidence>
<reference evidence="6 7" key="1">
    <citation type="submission" date="2023-09" db="EMBL/GenBank/DDBJ databases">
        <authorList>
            <person name="Rey-Velasco X."/>
        </authorList>
    </citation>
    <scope>NUCLEOTIDE SEQUENCE [LARGE SCALE GENOMIC DNA]</scope>
    <source>
        <strain evidence="6 7">F390</strain>
    </source>
</reference>
<sequence>MNFDRSVDVLIVGSGAGGLVAALRAAEGGADVLVIEKGSLWGGTSATSGGGIWIPGSSLAAAAGQPDDLDDAFGYIRALTSDNVPDSQIRAYVDNAHVMLDWVERVAHTGYQALPYPDYYPETAGAREGFRTHLIGDSMHASDMEDASFATMQSASPAASLWGRINWKLDETYLALFRPKGWMKQMGKVMLGYWLDFPHRLKSPRDRRLTLGTKLLGSLRKALDKHKVPVWLETPLVSLIDHGGEVAGAVVMHEGREMRIGATKGVILAAGGFERNPDLRRDNLHGSLDLAHASGSQENNTGDALVAARELGAATRNLDAAWWAPTFRIPGEDRSRLSTTERALPYSIVVDQSGRRYVNEALAYHRFGEVMLESVRNPDLPKRDPSWFVFDSRYRDRYPAGPIIPGMPDALLTGTIKQVLLKADSTRELAEMMQVPVDVFEATVDRFNTMAEAGKDDDFGRGNAAYDRLYGDPRVTPNATLGSVAEGPFYAIPLHLGDIGTSGGLVTDDRGRVMRDDGSRIGGLYAIGNLAASVMGYSYPGAGSTLGPAMTFGYLAAGDAVGINS</sequence>
<dbReference type="InterPro" id="IPR003953">
    <property type="entry name" value="FAD-dep_OxRdtase_2_FAD-bd"/>
</dbReference>
<dbReference type="RefSeq" id="WP_311339528.1">
    <property type="nucleotide sequence ID" value="NZ_JAVRHS010000001.1"/>
</dbReference>
<evidence type="ECO:0000256" key="1">
    <source>
        <dbReference type="ARBA" id="ARBA00001974"/>
    </source>
</evidence>
<evidence type="ECO:0000259" key="5">
    <source>
        <dbReference type="Pfam" id="PF00890"/>
    </source>
</evidence>
<protein>
    <submittedName>
        <fullName evidence="6">FAD-dependent oxidoreductase</fullName>
    </submittedName>
</protein>
<dbReference type="Proteomes" id="UP001259803">
    <property type="component" value="Unassembled WGS sequence"/>
</dbReference>
<evidence type="ECO:0000256" key="4">
    <source>
        <dbReference type="ARBA" id="ARBA00023002"/>
    </source>
</evidence>
<dbReference type="EMBL" id="JAVRHS010000001">
    <property type="protein sequence ID" value="MDT0574974.1"/>
    <property type="molecule type" value="Genomic_DNA"/>
</dbReference>
<keyword evidence="3" id="KW-0274">FAD</keyword>
<name>A0ABU2ZEE3_9SPHN</name>
<proteinExistence type="predicted"/>
<keyword evidence="2" id="KW-0285">Flavoprotein</keyword>
<dbReference type="InterPro" id="IPR050315">
    <property type="entry name" value="FAD-oxidoreductase_2"/>
</dbReference>
<dbReference type="Pfam" id="PF00890">
    <property type="entry name" value="FAD_binding_2"/>
    <property type="match status" value="1"/>
</dbReference>
<comment type="cofactor">
    <cofactor evidence="1">
        <name>FAD</name>
        <dbReference type="ChEBI" id="CHEBI:57692"/>
    </cofactor>
</comment>
<keyword evidence="7" id="KW-1185">Reference proteome</keyword>
<dbReference type="SUPFAM" id="SSF56425">
    <property type="entry name" value="Succinate dehydrogenase/fumarate reductase flavoprotein, catalytic domain"/>
    <property type="match status" value="1"/>
</dbReference>
<accession>A0ABU2ZEE3</accession>
<comment type="caution">
    <text evidence="6">The sequence shown here is derived from an EMBL/GenBank/DDBJ whole genome shotgun (WGS) entry which is preliminary data.</text>
</comment>
<evidence type="ECO:0000313" key="7">
    <source>
        <dbReference type="Proteomes" id="UP001259803"/>
    </source>
</evidence>
<dbReference type="SUPFAM" id="SSF51905">
    <property type="entry name" value="FAD/NAD(P)-binding domain"/>
    <property type="match status" value="1"/>
</dbReference>
<keyword evidence="4" id="KW-0560">Oxidoreductase</keyword>
<organism evidence="6 7">
    <name type="scientific">Croceicoccus esteveae</name>
    <dbReference type="NCBI Taxonomy" id="3075597"/>
    <lineage>
        <taxon>Bacteria</taxon>
        <taxon>Pseudomonadati</taxon>
        <taxon>Pseudomonadota</taxon>
        <taxon>Alphaproteobacteria</taxon>
        <taxon>Sphingomonadales</taxon>
        <taxon>Erythrobacteraceae</taxon>
        <taxon>Croceicoccus</taxon>
    </lineage>
</organism>
<evidence type="ECO:0000256" key="3">
    <source>
        <dbReference type="ARBA" id="ARBA00022827"/>
    </source>
</evidence>
<dbReference type="Gene3D" id="3.50.50.60">
    <property type="entry name" value="FAD/NAD(P)-binding domain"/>
    <property type="match status" value="2"/>
</dbReference>
<dbReference type="InterPro" id="IPR027477">
    <property type="entry name" value="Succ_DH/fumarate_Rdtase_cat_sf"/>
</dbReference>
<feature type="domain" description="FAD-dependent oxidoreductase 2 FAD-binding" evidence="5">
    <location>
        <begin position="8"/>
        <end position="546"/>
    </location>
</feature>
<dbReference type="PANTHER" id="PTHR43400:SF10">
    <property type="entry name" value="3-OXOSTEROID 1-DEHYDROGENASE"/>
    <property type="match status" value="1"/>
</dbReference>
<dbReference type="InterPro" id="IPR036188">
    <property type="entry name" value="FAD/NAD-bd_sf"/>
</dbReference>
<dbReference type="PANTHER" id="PTHR43400">
    <property type="entry name" value="FUMARATE REDUCTASE"/>
    <property type="match status" value="1"/>
</dbReference>